<evidence type="ECO:0000256" key="3">
    <source>
        <dbReference type="ARBA" id="ARBA00022801"/>
    </source>
</evidence>
<dbReference type="InterPro" id="IPR017705">
    <property type="entry name" value="Ribonuclease_Y"/>
</dbReference>
<dbReference type="SMART" id="SM00471">
    <property type="entry name" value="HDc"/>
    <property type="match status" value="1"/>
</dbReference>
<dbReference type="SUPFAM" id="SSF54791">
    <property type="entry name" value="Eukaryotic type KH-domain (KH-domain type I)"/>
    <property type="match status" value="1"/>
</dbReference>
<dbReference type="InterPro" id="IPR036612">
    <property type="entry name" value="KH_dom_type_1_sf"/>
</dbReference>
<dbReference type="NCBIfam" id="TIGR00277">
    <property type="entry name" value="HDIG"/>
    <property type="match status" value="1"/>
</dbReference>
<proteinExistence type="inferred from homology"/>
<keyword evidence="2 5" id="KW-0255">Endonuclease</keyword>
<dbReference type="PATRIC" id="fig|1618608.3.peg.34"/>
<keyword evidence="5" id="KW-1003">Cell membrane</keyword>
<keyword evidence="3 5" id="KW-0378">Hydrolase</keyword>
<dbReference type="NCBIfam" id="TIGR03319">
    <property type="entry name" value="RNase_Y"/>
    <property type="match status" value="1"/>
</dbReference>
<dbReference type="Pfam" id="PF12072">
    <property type="entry name" value="RNase_Y_N"/>
    <property type="match status" value="1"/>
</dbReference>
<feature type="domain" description="HD" evidence="8">
    <location>
        <begin position="325"/>
        <end position="418"/>
    </location>
</feature>
<dbReference type="Proteomes" id="UP000034201">
    <property type="component" value="Unassembled WGS sequence"/>
</dbReference>
<dbReference type="PROSITE" id="PS50084">
    <property type="entry name" value="KH_TYPE_1"/>
    <property type="match status" value="1"/>
</dbReference>
<dbReference type="InterPro" id="IPR022711">
    <property type="entry name" value="RNase_Y_N"/>
</dbReference>
<dbReference type="PANTHER" id="PTHR12826:SF15">
    <property type="entry name" value="RIBONUCLEASE Y"/>
    <property type="match status" value="1"/>
</dbReference>
<gene>
    <name evidence="5" type="primary">rny</name>
    <name evidence="9" type="ORF">UY61_C0002G0015</name>
</gene>
<dbReference type="HAMAP" id="MF_00335">
    <property type="entry name" value="RNase_Y"/>
    <property type="match status" value="1"/>
</dbReference>
<dbReference type="PROSITE" id="PS51831">
    <property type="entry name" value="HD"/>
    <property type="match status" value="1"/>
</dbReference>
<evidence type="ECO:0000259" key="8">
    <source>
        <dbReference type="PROSITE" id="PS51831"/>
    </source>
</evidence>
<keyword evidence="7" id="KW-0175">Coiled coil</keyword>
<dbReference type="Gene3D" id="3.30.1370.10">
    <property type="entry name" value="K Homology domain, type 1"/>
    <property type="match status" value="1"/>
</dbReference>
<dbReference type="InterPro" id="IPR004087">
    <property type="entry name" value="KH_dom"/>
</dbReference>
<comment type="caution">
    <text evidence="9">The sequence shown here is derived from an EMBL/GenBank/DDBJ whole genome shotgun (WGS) entry which is preliminary data.</text>
</comment>
<keyword evidence="4 5" id="KW-0694">RNA-binding</keyword>
<evidence type="ECO:0000256" key="5">
    <source>
        <dbReference type="HAMAP-Rule" id="MF_00335"/>
    </source>
</evidence>
<dbReference type="GO" id="GO:0005886">
    <property type="term" value="C:plasma membrane"/>
    <property type="evidence" value="ECO:0007669"/>
    <property type="project" value="UniProtKB-SubCell"/>
</dbReference>
<dbReference type="Gene3D" id="1.10.3210.10">
    <property type="entry name" value="Hypothetical protein af1432"/>
    <property type="match status" value="1"/>
</dbReference>
<dbReference type="EC" id="3.1.-.-" evidence="5 6"/>
<feature type="coiled-coil region" evidence="7">
    <location>
        <begin position="48"/>
        <end position="128"/>
    </location>
</feature>
<feature type="transmembrane region" description="Helical" evidence="5">
    <location>
        <begin position="6"/>
        <end position="24"/>
    </location>
</feature>
<dbReference type="AlphaFoldDB" id="A0A0G1WS92"/>
<evidence type="ECO:0000256" key="1">
    <source>
        <dbReference type="ARBA" id="ARBA00022722"/>
    </source>
</evidence>
<organism evidence="9 10">
    <name type="scientific">Candidatus Adlerbacteria bacterium GW2011_GWC1_50_9</name>
    <dbReference type="NCBI Taxonomy" id="1618608"/>
    <lineage>
        <taxon>Bacteria</taxon>
        <taxon>Candidatus Adleribacteriota</taxon>
    </lineage>
</organism>
<comment type="subcellular location">
    <subcellularLocation>
        <location evidence="5">Cell membrane</location>
        <topology evidence="5">Single-pass membrane protein</topology>
    </subcellularLocation>
</comment>
<evidence type="ECO:0000313" key="10">
    <source>
        <dbReference type="Proteomes" id="UP000034201"/>
    </source>
</evidence>
<sequence length="509" mass="57425">MITSATIAAAAIGIFAGIAAGYFLRQLIAAQKKSSVEERVKKLIDDSKTEAKEILLDAKERAAKAVEEAKNEEKERINQLRRLEERIIEREHSLDRRVKESEKKDKELEERIERVKAIKTEVEEVKAKSLAELERVSGLSKDDAVNEVMTRVERDHTEDLMIRMKKLEQSGITELERKAKNILTTIIQRLATPTTSEVTTTSVPLPSEDLKGKIIGREGRNIKTLERAAGVEVIVDDSPGFIVISSFDSVRRQIAKTALETLIQDGRIQPARIEEAVEKAREEIEKQIREAGEKAAYEVEIFDLDPRLLTLLGRLRFRTSYGQNVLQHSIEMTHLAGMLAAEVGGDVAIAKKGALLHDIGKAVDHEVTGTHVEIGRRILQKFGVDERVIKAMQSHHEEYPYETLESIIIQTVDAISASRPGARRDSIENYLKRLEDLEKIANSYEGVEKSYAISAGREIRIFVTPEKLNDFQAHELARKIAQQVESELKFPGEIKVTVIRETRVIEYAR</sequence>
<dbReference type="Pfam" id="PF00013">
    <property type="entry name" value="KH_1"/>
    <property type="match status" value="1"/>
</dbReference>
<accession>A0A0G1WS92</accession>
<dbReference type="CDD" id="cd00077">
    <property type="entry name" value="HDc"/>
    <property type="match status" value="1"/>
</dbReference>
<dbReference type="SMART" id="SM00322">
    <property type="entry name" value="KH"/>
    <property type="match status" value="1"/>
</dbReference>
<comment type="similarity">
    <text evidence="5">Belongs to the RNase Y family.</text>
</comment>
<dbReference type="GO" id="GO:0016787">
    <property type="term" value="F:hydrolase activity"/>
    <property type="evidence" value="ECO:0007669"/>
    <property type="project" value="UniProtKB-KW"/>
</dbReference>
<evidence type="ECO:0000313" key="9">
    <source>
        <dbReference type="EMBL" id="KKW21631.1"/>
    </source>
</evidence>
<comment type="function">
    <text evidence="5">Endoribonuclease that initiates mRNA decay.</text>
</comment>
<dbReference type="SUPFAM" id="SSF109604">
    <property type="entry name" value="HD-domain/PDEase-like"/>
    <property type="match status" value="1"/>
</dbReference>
<dbReference type="Pfam" id="PF01966">
    <property type="entry name" value="HD"/>
    <property type="match status" value="1"/>
</dbReference>
<dbReference type="PANTHER" id="PTHR12826">
    <property type="entry name" value="RIBONUCLEASE Y"/>
    <property type="match status" value="1"/>
</dbReference>
<keyword evidence="5" id="KW-1133">Transmembrane helix</keyword>
<evidence type="ECO:0000256" key="7">
    <source>
        <dbReference type="SAM" id="Coils"/>
    </source>
</evidence>
<protein>
    <recommendedName>
        <fullName evidence="5 6">Ribonuclease Y</fullName>
        <shortName evidence="5">RNase Y</shortName>
        <ecNumber evidence="5 6">3.1.-.-</ecNumber>
    </recommendedName>
</protein>
<dbReference type="InterPro" id="IPR006674">
    <property type="entry name" value="HD_domain"/>
</dbReference>
<dbReference type="InterPro" id="IPR006675">
    <property type="entry name" value="HDIG_dom"/>
</dbReference>
<reference evidence="9 10" key="1">
    <citation type="journal article" date="2015" name="Nature">
        <title>rRNA introns, odd ribosomes, and small enigmatic genomes across a large radiation of phyla.</title>
        <authorList>
            <person name="Brown C.T."/>
            <person name="Hug L.A."/>
            <person name="Thomas B.C."/>
            <person name="Sharon I."/>
            <person name="Castelle C.J."/>
            <person name="Singh A."/>
            <person name="Wilkins M.J."/>
            <person name="Williams K.H."/>
            <person name="Banfield J.F."/>
        </authorList>
    </citation>
    <scope>NUCLEOTIDE SEQUENCE [LARGE SCALE GENOMIC DNA]</scope>
</reference>
<name>A0A0G1WS92_9BACT</name>
<dbReference type="GO" id="GO:0004521">
    <property type="term" value="F:RNA endonuclease activity"/>
    <property type="evidence" value="ECO:0007669"/>
    <property type="project" value="UniProtKB-UniRule"/>
</dbReference>
<evidence type="ECO:0000256" key="2">
    <source>
        <dbReference type="ARBA" id="ARBA00022759"/>
    </source>
</evidence>
<keyword evidence="5" id="KW-0472">Membrane</keyword>
<keyword evidence="1 5" id="KW-0540">Nuclease</keyword>
<dbReference type="CDD" id="cd22431">
    <property type="entry name" value="KH-I_RNaseY"/>
    <property type="match status" value="1"/>
</dbReference>
<dbReference type="GO" id="GO:0006402">
    <property type="term" value="P:mRNA catabolic process"/>
    <property type="evidence" value="ECO:0007669"/>
    <property type="project" value="UniProtKB-UniRule"/>
</dbReference>
<dbReference type="InterPro" id="IPR003607">
    <property type="entry name" value="HD/PDEase_dom"/>
</dbReference>
<keyword evidence="5" id="KW-0812">Transmembrane</keyword>
<dbReference type="InterPro" id="IPR004088">
    <property type="entry name" value="KH_dom_type_1"/>
</dbReference>
<evidence type="ECO:0000256" key="6">
    <source>
        <dbReference type="NCBIfam" id="TIGR03319"/>
    </source>
</evidence>
<evidence type="ECO:0000256" key="4">
    <source>
        <dbReference type="ARBA" id="ARBA00022884"/>
    </source>
</evidence>
<dbReference type="GO" id="GO:0003723">
    <property type="term" value="F:RNA binding"/>
    <property type="evidence" value="ECO:0007669"/>
    <property type="project" value="UniProtKB-UniRule"/>
</dbReference>
<dbReference type="EMBL" id="LCQQ01000002">
    <property type="protein sequence ID" value="KKW21631.1"/>
    <property type="molecule type" value="Genomic_DNA"/>
</dbReference>